<dbReference type="Proteomes" id="UP000184076">
    <property type="component" value="Unassembled WGS sequence"/>
</dbReference>
<evidence type="ECO:0000256" key="7">
    <source>
        <dbReference type="ARBA" id="ARBA00023136"/>
    </source>
</evidence>
<proteinExistence type="inferred from homology"/>
<evidence type="ECO:0000256" key="5">
    <source>
        <dbReference type="ARBA" id="ARBA00022692"/>
    </source>
</evidence>
<name>A0A1M4Y7U3_9BACT</name>
<evidence type="ECO:0000259" key="10">
    <source>
        <dbReference type="Pfam" id="PF04290"/>
    </source>
</evidence>
<keyword evidence="12" id="KW-1185">Reference proteome</keyword>
<keyword evidence="7 9" id="KW-0472">Membrane</keyword>
<keyword evidence="5 9" id="KW-0812">Transmembrane</keyword>
<dbReference type="GO" id="GO:0015740">
    <property type="term" value="P:C4-dicarboxylate transport"/>
    <property type="evidence" value="ECO:0007669"/>
    <property type="project" value="TreeGrafter"/>
</dbReference>
<dbReference type="GO" id="GO:0022857">
    <property type="term" value="F:transmembrane transporter activity"/>
    <property type="evidence" value="ECO:0007669"/>
    <property type="project" value="TreeGrafter"/>
</dbReference>
<comment type="subcellular location">
    <subcellularLocation>
        <location evidence="1">Cell inner membrane</location>
        <topology evidence="1">Multi-pass membrane protein</topology>
    </subcellularLocation>
</comment>
<dbReference type="PANTHER" id="PTHR35011">
    <property type="entry name" value="2,3-DIKETO-L-GULONATE TRAP TRANSPORTER SMALL PERMEASE PROTEIN YIAM"/>
    <property type="match status" value="1"/>
</dbReference>
<dbReference type="PANTHER" id="PTHR35011:SF2">
    <property type="entry name" value="2,3-DIKETO-L-GULONATE TRAP TRANSPORTER SMALL PERMEASE PROTEIN YIAM"/>
    <property type="match status" value="1"/>
</dbReference>
<feature type="transmembrane region" description="Helical" evidence="9">
    <location>
        <begin position="131"/>
        <end position="152"/>
    </location>
</feature>
<gene>
    <name evidence="11" type="ORF">SAMN02745206_01187</name>
</gene>
<feature type="transmembrane region" description="Helical" evidence="9">
    <location>
        <begin position="90"/>
        <end position="111"/>
    </location>
</feature>
<comment type="similarity">
    <text evidence="8">Belongs to the TRAP transporter small permease family.</text>
</comment>
<accession>A0A1M4Y7U3</accession>
<evidence type="ECO:0000256" key="2">
    <source>
        <dbReference type="ARBA" id="ARBA00022448"/>
    </source>
</evidence>
<evidence type="ECO:0000313" key="12">
    <source>
        <dbReference type="Proteomes" id="UP000184076"/>
    </source>
</evidence>
<keyword evidence="2" id="KW-0813">Transport</keyword>
<feature type="domain" description="Tripartite ATP-independent periplasmic transporters DctQ component" evidence="10">
    <location>
        <begin position="27"/>
        <end position="155"/>
    </location>
</feature>
<protein>
    <submittedName>
        <fullName evidence="11">TRAP-type C4-dicarboxylate transport system, small permease component</fullName>
    </submittedName>
</protein>
<dbReference type="STRING" id="1121391.SAMN02745206_01187"/>
<evidence type="ECO:0000313" key="11">
    <source>
        <dbReference type="EMBL" id="SHF01788.1"/>
    </source>
</evidence>
<dbReference type="RefSeq" id="WP_073037910.1">
    <property type="nucleotide sequence ID" value="NZ_FQVB01000010.1"/>
</dbReference>
<evidence type="ECO:0000256" key="4">
    <source>
        <dbReference type="ARBA" id="ARBA00022519"/>
    </source>
</evidence>
<keyword evidence="4" id="KW-0997">Cell inner membrane</keyword>
<reference evidence="12" key="1">
    <citation type="submission" date="2016-11" db="EMBL/GenBank/DDBJ databases">
        <authorList>
            <person name="Varghese N."/>
            <person name="Submissions S."/>
        </authorList>
    </citation>
    <scope>NUCLEOTIDE SEQUENCE [LARGE SCALE GENOMIC DNA]</scope>
    <source>
        <strain evidence="12">DSM 9756</strain>
    </source>
</reference>
<dbReference type="InterPro" id="IPR055348">
    <property type="entry name" value="DctQ"/>
</dbReference>
<dbReference type="InterPro" id="IPR007387">
    <property type="entry name" value="TRAP_DctQ"/>
</dbReference>
<evidence type="ECO:0000256" key="1">
    <source>
        <dbReference type="ARBA" id="ARBA00004429"/>
    </source>
</evidence>
<evidence type="ECO:0000256" key="9">
    <source>
        <dbReference type="SAM" id="Phobius"/>
    </source>
</evidence>
<dbReference type="AlphaFoldDB" id="A0A1M4Y7U3"/>
<dbReference type="Pfam" id="PF04290">
    <property type="entry name" value="DctQ"/>
    <property type="match status" value="1"/>
</dbReference>
<organism evidence="11 12">
    <name type="scientific">Desulfacinum infernum DSM 9756</name>
    <dbReference type="NCBI Taxonomy" id="1121391"/>
    <lineage>
        <taxon>Bacteria</taxon>
        <taxon>Pseudomonadati</taxon>
        <taxon>Thermodesulfobacteriota</taxon>
        <taxon>Syntrophobacteria</taxon>
        <taxon>Syntrophobacterales</taxon>
        <taxon>Syntrophobacteraceae</taxon>
        <taxon>Desulfacinum</taxon>
    </lineage>
</organism>
<sequence length="166" mass="18062">MKALLVPVSSKLRSWTRPAVFVLSGVMFLVVLAQVIFRYVLEHPLPWSEELARYLMIWTACLAAADAYAKGAHVGVTLVTGAVNPEVRRWMFLGVHLSVAVLMGVVCFQGAKLALLLGGQRSPAMGLPMSWAYAAVPAGAAVTLVHAIRLFFEQWHNSEAVCGLEE</sequence>
<keyword evidence="6 9" id="KW-1133">Transmembrane helix</keyword>
<evidence type="ECO:0000256" key="3">
    <source>
        <dbReference type="ARBA" id="ARBA00022475"/>
    </source>
</evidence>
<evidence type="ECO:0000256" key="8">
    <source>
        <dbReference type="ARBA" id="ARBA00038436"/>
    </source>
</evidence>
<dbReference type="OrthoDB" id="5454104at2"/>
<dbReference type="EMBL" id="FQVB01000010">
    <property type="protein sequence ID" value="SHF01788.1"/>
    <property type="molecule type" value="Genomic_DNA"/>
</dbReference>
<keyword evidence="3" id="KW-1003">Cell membrane</keyword>
<feature type="transmembrane region" description="Helical" evidence="9">
    <location>
        <begin position="51"/>
        <end position="69"/>
    </location>
</feature>
<dbReference type="GO" id="GO:0005886">
    <property type="term" value="C:plasma membrane"/>
    <property type="evidence" value="ECO:0007669"/>
    <property type="project" value="UniProtKB-SubCell"/>
</dbReference>
<feature type="transmembrane region" description="Helical" evidence="9">
    <location>
        <begin position="20"/>
        <end position="39"/>
    </location>
</feature>
<evidence type="ECO:0000256" key="6">
    <source>
        <dbReference type="ARBA" id="ARBA00022989"/>
    </source>
</evidence>